<organism evidence="2">
    <name type="scientific">uncultured Spirochaetota bacterium</name>
    <dbReference type="NCBI Taxonomy" id="460511"/>
    <lineage>
        <taxon>Bacteria</taxon>
        <taxon>Pseudomonadati</taxon>
        <taxon>Spirochaetota</taxon>
        <taxon>environmental samples</taxon>
    </lineage>
</organism>
<evidence type="ECO:0000259" key="1">
    <source>
        <dbReference type="Pfam" id="PF13175"/>
    </source>
</evidence>
<dbReference type="InterPro" id="IPR051396">
    <property type="entry name" value="Bact_Antivir_Def_Nuclease"/>
</dbReference>
<feature type="domain" description="Endonuclease GajA/Old nuclease/RecF-like AAA" evidence="1">
    <location>
        <begin position="1"/>
        <end position="381"/>
    </location>
</feature>
<sequence>MISKFSLYDFKALKEAKDIEIKPITVICGKNSIGKSSIIQSLLLLKQTLDKPIFAESELSLEGDYLHYSHLADISYNLPHPNIAKIKYTFDLIDKDNQFGEISFSFKQSAQSKKSKFGPYVSEISWIDGESNNTIKLEKDDLIVKKSLLSRLLKKDLFKNKDASNINSLTYGKLNLFHFFPNEIELFYQNSKDSQPTRFHYNSKLINFCRDLYSELKNISYLGPLRATPQRAYLSFSGQFNDLLADGSNIAQYMWQNREKRVVLDGSDYNFLDAVNHCLSLMQLDQKITIKRTNRILYQINAYIDKSMKLQVPISDIGFGYSQILPFIVKGITSEKKSITIFEQPELHLHPSSAGSIADLLILFAKNGKRSIIETHSPDLINKLRLRVIQAPELKEIINIIFLDKTTDNKTFIRQLKLDENGMPPEWPEGFIDDSQKLAQHLITARIKRS</sequence>
<dbReference type="EMBL" id="UPXP01000016">
    <property type="protein sequence ID" value="VBB39884.1"/>
    <property type="molecule type" value="Genomic_DNA"/>
</dbReference>
<dbReference type="PIRSF" id="PIRSF034888">
    <property type="entry name" value="P-loop_UCP034888"/>
    <property type="match status" value="1"/>
</dbReference>
<dbReference type="SUPFAM" id="SSF52540">
    <property type="entry name" value="P-loop containing nucleoside triphosphate hydrolases"/>
    <property type="match status" value="1"/>
</dbReference>
<dbReference type="InterPro" id="IPR027417">
    <property type="entry name" value="P-loop_NTPase"/>
</dbReference>
<dbReference type="InterPro" id="IPR014592">
    <property type="entry name" value="P-loop_UCP034888"/>
</dbReference>
<gene>
    <name evidence="2" type="ORF">TRIP_E230067</name>
</gene>
<dbReference type="PANTHER" id="PTHR43581">
    <property type="entry name" value="ATP/GTP PHOSPHATASE"/>
    <property type="match status" value="1"/>
</dbReference>
<dbReference type="AlphaFoldDB" id="A0A652ZVS2"/>
<dbReference type="Gene3D" id="3.40.50.300">
    <property type="entry name" value="P-loop containing nucleotide triphosphate hydrolases"/>
    <property type="match status" value="1"/>
</dbReference>
<dbReference type="InterPro" id="IPR041685">
    <property type="entry name" value="AAA_GajA/Old/RecF-like"/>
</dbReference>
<reference evidence="2" key="1">
    <citation type="submission" date="2018-07" db="EMBL/GenBank/DDBJ databases">
        <authorList>
            <consortium name="Genoscope - CEA"/>
            <person name="William W."/>
        </authorList>
    </citation>
    <scope>NUCLEOTIDE SEQUENCE</scope>
    <source>
        <strain evidence="2">IK1</strain>
    </source>
</reference>
<protein>
    <recommendedName>
        <fullName evidence="1">Endonuclease GajA/Old nuclease/RecF-like AAA domain-containing protein</fullName>
    </recommendedName>
</protein>
<proteinExistence type="predicted"/>
<dbReference type="PANTHER" id="PTHR43581:SF2">
    <property type="entry name" value="EXCINUCLEASE ATPASE SUBUNIT"/>
    <property type="match status" value="1"/>
</dbReference>
<evidence type="ECO:0000313" key="2">
    <source>
        <dbReference type="EMBL" id="VBB39884.1"/>
    </source>
</evidence>
<dbReference type="Pfam" id="PF13175">
    <property type="entry name" value="AAA_15"/>
    <property type="match status" value="1"/>
</dbReference>
<accession>A0A652ZVS2</accession>
<name>A0A652ZVS2_9SPIR</name>